<dbReference type="STRING" id="92487.SAMN02745130_02510"/>
<dbReference type="EMBL" id="FUYB01000012">
    <property type="protein sequence ID" value="SKA84261.1"/>
    <property type="molecule type" value="Genomic_DNA"/>
</dbReference>
<evidence type="ECO:0000313" key="2">
    <source>
        <dbReference type="Proteomes" id="UP000190460"/>
    </source>
</evidence>
<accession>A0A1T4X5V4</accession>
<organism evidence="1 2">
    <name type="scientific">Thiothrix eikelboomii</name>
    <dbReference type="NCBI Taxonomy" id="92487"/>
    <lineage>
        <taxon>Bacteria</taxon>
        <taxon>Pseudomonadati</taxon>
        <taxon>Pseudomonadota</taxon>
        <taxon>Gammaproteobacteria</taxon>
        <taxon>Thiotrichales</taxon>
        <taxon>Thiotrichaceae</taxon>
        <taxon>Thiothrix</taxon>
    </lineage>
</organism>
<dbReference type="Proteomes" id="UP000190460">
    <property type="component" value="Unassembled WGS sequence"/>
</dbReference>
<dbReference type="AlphaFoldDB" id="A0A1T4X5V4"/>
<proteinExistence type="predicted"/>
<name>A0A1T4X5V4_9GAMM</name>
<protein>
    <submittedName>
        <fullName evidence="1">Uncharacterized protein</fullName>
    </submittedName>
</protein>
<reference evidence="1 2" key="1">
    <citation type="submission" date="2017-02" db="EMBL/GenBank/DDBJ databases">
        <authorList>
            <person name="Peterson S.W."/>
        </authorList>
    </citation>
    <scope>NUCLEOTIDE SEQUENCE [LARGE SCALE GENOMIC DNA]</scope>
    <source>
        <strain evidence="1 2">ATCC 49788</strain>
    </source>
</reference>
<evidence type="ECO:0000313" key="1">
    <source>
        <dbReference type="EMBL" id="SKA84261.1"/>
    </source>
</evidence>
<sequence>MGAVLSDLVRKGLQESPEYTHKGLFPTFNVPSNFVFFSNSPKGSAD</sequence>
<keyword evidence="2" id="KW-1185">Reference proteome</keyword>
<gene>
    <name evidence="1" type="ORF">SAMN02745130_02510</name>
</gene>